<feature type="compositionally biased region" description="Low complexity" evidence="1">
    <location>
        <begin position="94"/>
        <end position="119"/>
    </location>
</feature>
<organism evidence="2 3">
    <name type="scientific">Rhizoclosmatium globosum</name>
    <dbReference type="NCBI Taxonomy" id="329046"/>
    <lineage>
        <taxon>Eukaryota</taxon>
        <taxon>Fungi</taxon>
        <taxon>Fungi incertae sedis</taxon>
        <taxon>Chytridiomycota</taxon>
        <taxon>Chytridiomycota incertae sedis</taxon>
        <taxon>Chytridiomycetes</taxon>
        <taxon>Chytridiales</taxon>
        <taxon>Chytriomycetaceae</taxon>
        <taxon>Rhizoclosmatium</taxon>
    </lineage>
</organism>
<dbReference type="Proteomes" id="UP000193642">
    <property type="component" value="Unassembled WGS sequence"/>
</dbReference>
<name>A0A1Y2CR93_9FUNG</name>
<proteinExistence type="predicted"/>
<dbReference type="OrthoDB" id="2142556at2759"/>
<feature type="region of interest" description="Disordered" evidence="1">
    <location>
        <begin position="73"/>
        <end position="134"/>
    </location>
</feature>
<evidence type="ECO:0000256" key="1">
    <source>
        <dbReference type="SAM" id="MobiDB-lite"/>
    </source>
</evidence>
<gene>
    <name evidence="2" type="ORF">BCR33DRAFT_734994</name>
</gene>
<dbReference type="AlphaFoldDB" id="A0A1Y2CR93"/>
<protein>
    <submittedName>
        <fullName evidence="2">Uncharacterized protein</fullName>
    </submittedName>
</protein>
<comment type="caution">
    <text evidence="2">The sequence shown here is derived from an EMBL/GenBank/DDBJ whole genome shotgun (WGS) entry which is preliminary data.</text>
</comment>
<keyword evidence="3" id="KW-1185">Reference proteome</keyword>
<dbReference type="EMBL" id="MCGO01000009">
    <property type="protein sequence ID" value="ORY49551.1"/>
    <property type="molecule type" value="Genomic_DNA"/>
</dbReference>
<evidence type="ECO:0000313" key="3">
    <source>
        <dbReference type="Proteomes" id="UP000193642"/>
    </source>
</evidence>
<sequence>MPSSPYEPTFKDKYIESLEEHCNMSDALRAAETVSHALEKDVAALQKDIQILRNPSHLAHPCIPYSYFNLPFPPSTDTKKRPSESHPAPPAKKPTPSQKQQQHQQHPSTASSSRTATPSNLSPQQQGGSGVPKFMPNYVPSAIAKSLDFTLAPPPDVLPNGAVNSDRLRAWTDVLRAKYPTFKRTSPAMSKSAKEFMVPRNDGGKVYVAALTGDRVSRPTHAVPEELIREFVEYMEGLYLKDGMFGDSSCHDL</sequence>
<accession>A0A1Y2CR93</accession>
<reference evidence="2 3" key="1">
    <citation type="submission" date="2016-07" db="EMBL/GenBank/DDBJ databases">
        <title>Pervasive Adenine N6-methylation of Active Genes in Fungi.</title>
        <authorList>
            <consortium name="DOE Joint Genome Institute"/>
            <person name="Mondo S.J."/>
            <person name="Dannebaum R.O."/>
            <person name="Kuo R.C."/>
            <person name="Labutti K."/>
            <person name="Haridas S."/>
            <person name="Kuo A."/>
            <person name="Salamov A."/>
            <person name="Ahrendt S.R."/>
            <person name="Lipzen A."/>
            <person name="Sullivan W."/>
            <person name="Andreopoulos W.B."/>
            <person name="Clum A."/>
            <person name="Lindquist E."/>
            <person name="Daum C."/>
            <person name="Ramamoorthy G.K."/>
            <person name="Gryganskyi A."/>
            <person name="Culley D."/>
            <person name="Magnuson J.K."/>
            <person name="James T.Y."/>
            <person name="O'Malley M.A."/>
            <person name="Stajich J.E."/>
            <person name="Spatafora J.W."/>
            <person name="Visel A."/>
            <person name="Grigoriev I.V."/>
        </authorList>
    </citation>
    <scope>NUCLEOTIDE SEQUENCE [LARGE SCALE GENOMIC DNA]</scope>
    <source>
        <strain evidence="2 3">JEL800</strain>
    </source>
</reference>
<evidence type="ECO:0000313" key="2">
    <source>
        <dbReference type="EMBL" id="ORY49551.1"/>
    </source>
</evidence>